<protein>
    <submittedName>
        <fullName evidence="2">Uncharacterized protein</fullName>
    </submittedName>
</protein>
<organism evidence="2 3">
    <name type="scientific">Flavobacterium hydrophilum</name>
    <dbReference type="NCBI Taxonomy" id="2211445"/>
    <lineage>
        <taxon>Bacteria</taxon>
        <taxon>Pseudomonadati</taxon>
        <taxon>Bacteroidota</taxon>
        <taxon>Flavobacteriia</taxon>
        <taxon>Flavobacteriales</taxon>
        <taxon>Flavobacteriaceae</taxon>
        <taxon>Flavobacterium</taxon>
    </lineage>
</organism>
<keyword evidence="3" id="KW-1185">Reference proteome</keyword>
<name>A0A2V4CJS2_9FLAO</name>
<evidence type="ECO:0000313" key="3">
    <source>
        <dbReference type="Proteomes" id="UP000247681"/>
    </source>
</evidence>
<dbReference type="Proteomes" id="UP000247681">
    <property type="component" value="Unassembled WGS sequence"/>
</dbReference>
<feature type="transmembrane region" description="Helical" evidence="1">
    <location>
        <begin position="140"/>
        <end position="164"/>
    </location>
</feature>
<feature type="transmembrane region" description="Helical" evidence="1">
    <location>
        <begin position="16"/>
        <end position="36"/>
    </location>
</feature>
<dbReference type="AlphaFoldDB" id="A0A2V4CJS2"/>
<feature type="transmembrane region" description="Helical" evidence="1">
    <location>
        <begin position="108"/>
        <end position="128"/>
    </location>
</feature>
<evidence type="ECO:0000313" key="2">
    <source>
        <dbReference type="EMBL" id="PXY46104.1"/>
    </source>
</evidence>
<dbReference type="OrthoDB" id="5198105at2"/>
<gene>
    <name evidence="2" type="ORF">DMB68_02640</name>
</gene>
<evidence type="ECO:0000256" key="1">
    <source>
        <dbReference type="SAM" id="Phobius"/>
    </source>
</evidence>
<dbReference type="EMBL" id="QJHL01000001">
    <property type="protein sequence ID" value="PXY46104.1"/>
    <property type="molecule type" value="Genomic_DNA"/>
</dbReference>
<accession>A0A2V4CJS2</accession>
<feature type="transmembrane region" description="Helical" evidence="1">
    <location>
        <begin position="83"/>
        <end position="101"/>
    </location>
</feature>
<comment type="caution">
    <text evidence="2">The sequence shown here is derived from an EMBL/GenBank/DDBJ whole genome shotgun (WGS) entry which is preliminary data.</text>
</comment>
<keyword evidence="1" id="KW-1133">Transmembrane helix</keyword>
<dbReference type="RefSeq" id="WP_110345115.1">
    <property type="nucleotide sequence ID" value="NZ_QJHL01000001.1"/>
</dbReference>
<sequence>MKKLINFFLRNGKFKITFPVLAIGFALQALLIVHYLPEFLHYSDNLKNPDQLFTYNFEYITNLYQKLGEVGRKFYSKMLVVDFFYTTISGMGYSLLLAALIKKEKWYVVLPFLLTLSDIFENVAQIILMNNFPQISPFGVFVSSLFSSVKMTGGVISLLLILFFTGKNIFNRMKIKRQIQEKS</sequence>
<proteinExistence type="predicted"/>
<reference evidence="2 3" key="1">
    <citation type="submission" date="2018-05" db="EMBL/GenBank/DDBJ databases">
        <title>Flavobacterium sp. strain IMCC34758, incomplete genome.</title>
        <authorList>
            <person name="Joung Y."/>
        </authorList>
    </citation>
    <scope>NUCLEOTIDE SEQUENCE [LARGE SCALE GENOMIC DNA]</scope>
    <source>
        <strain evidence="2 3">IMCC34758</strain>
    </source>
</reference>
<keyword evidence="1" id="KW-0812">Transmembrane</keyword>
<keyword evidence="1" id="KW-0472">Membrane</keyword>